<accession>A0A8J7TV31</accession>
<feature type="non-terminal residue" evidence="1">
    <location>
        <position position="1"/>
    </location>
</feature>
<protein>
    <submittedName>
        <fullName evidence="1">Uncharacterized protein</fullName>
    </submittedName>
</protein>
<evidence type="ECO:0000313" key="2">
    <source>
        <dbReference type="Proteomes" id="UP000664414"/>
    </source>
</evidence>
<organism evidence="1 2">
    <name type="scientific">Candidatus Paracaedimonas acanthamoebae</name>
    <dbReference type="NCBI Taxonomy" id="244581"/>
    <lineage>
        <taxon>Bacteria</taxon>
        <taxon>Pseudomonadati</taxon>
        <taxon>Pseudomonadota</taxon>
        <taxon>Alphaproteobacteria</taxon>
        <taxon>Holosporales</taxon>
        <taxon>Caedimonadaceae</taxon>
        <taxon>Candidatus Paracaedimonas</taxon>
    </lineage>
</organism>
<reference evidence="1" key="1">
    <citation type="submission" date="2021-02" db="EMBL/GenBank/DDBJ databases">
        <title>Thiocyanate and organic carbon inputs drive convergent selection for specific autotrophic Afipia and Thiobacillus strains within complex microbiomes.</title>
        <authorList>
            <person name="Huddy R.J."/>
            <person name="Sachdeva R."/>
            <person name="Kadzinga F."/>
            <person name="Kantor R.S."/>
            <person name="Harrison S.T.L."/>
            <person name="Banfield J.F."/>
        </authorList>
    </citation>
    <scope>NUCLEOTIDE SEQUENCE</scope>
    <source>
        <strain evidence="1">SCN18_10_11_15_R4_P_38_20</strain>
    </source>
</reference>
<gene>
    <name evidence="1" type="ORF">J0H12_07625</name>
</gene>
<sequence>PQFRQHLKDIFSLSKSSLKFTRRNELDLPNVPRDFTHFYFHSEQAILIYLMQKKDEYLSQILPQIAKGATITTFLLNIISSNDMCQRCGDTFFRAIEGKNVTNIWGSLINKEIHIIPPEGLRFFVACVGLQAYPENGIILRDNEGQEICSLSSVTRDGTDEVGIDLLSYQYPTVAQHYLSAPKKESKS</sequence>
<dbReference type="AlphaFoldDB" id="A0A8J7TV31"/>
<comment type="caution">
    <text evidence="1">The sequence shown here is derived from an EMBL/GenBank/DDBJ whole genome shotgun (WGS) entry which is preliminary data.</text>
</comment>
<name>A0A8J7TV31_9PROT</name>
<dbReference type="EMBL" id="JAFKGL010000046">
    <property type="protein sequence ID" value="MBN9413767.1"/>
    <property type="molecule type" value="Genomic_DNA"/>
</dbReference>
<proteinExistence type="predicted"/>
<evidence type="ECO:0000313" key="1">
    <source>
        <dbReference type="EMBL" id="MBN9413767.1"/>
    </source>
</evidence>
<dbReference type="Proteomes" id="UP000664414">
    <property type="component" value="Unassembled WGS sequence"/>
</dbReference>